<sequence>MKHAFSANATESRPVDVHCGWDRTLQHHFLTVCEAGLLPEGIIYTSLIERGGGLPDVDAVADKLEALGIAAPEGFYERIYLDEAFNEGNGLKQW</sequence>
<comment type="caution">
    <text evidence="1">The sequence shown here is derived from an EMBL/GenBank/DDBJ whole genome shotgun (WGS) entry which is preliminary data.</text>
</comment>
<proteinExistence type="predicted"/>
<evidence type="ECO:0000313" key="2">
    <source>
        <dbReference type="Proteomes" id="UP001501153"/>
    </source>
</evidence>
<evidence type="ECO:0000313" key="1">
    <source>
        <dbReference type="EMBL" id="GAA4366104.1"/>
    </source>
</evidence>
<reference evidence="2" key="1">
    <citation type="journal article" date="2019" name="Int. J. Syst. Evol. Microbiol.">
        <title>The Global Catalogue of Microorganisms (GCM) 10K type strain sequencing project: providing services to taxonomists for standard genome sequencing and annotation.</title>
        <authorList>
            <consortium name="The Broad Institute Genomics Platform"/>
            <consortium name="The Broad Institute Genome Sequencing Center for Infectious Disease"/>
            <person name="Wu L."/>
            <person name="Ma J."/>
        </authorList>
    </citation>
    <scope>NUCLEOTIDE SEQUENCE [LARGE SCALE GENOMIC DNA]</scope>
    <source>
        <strain evidence="2">JCM 17923</strain>
    </source>
</reference>
<dbReference type="Proteomes" id="UP001501153">
    <property type="component" value="Unassembled WGS sequence"/>
</dbReference>
<organism evidence="1 2">
    <name type="scientific">Hymenobacter saemangeumensis</name>
    <dbReference type="NCBI Taxonomy" id="1084522"/>
    <lineage>
        <taxon>Bacteria</taxon>
        <taxon>Pseudomonadati</taxon>
        <taxon>Bacteroidota</taxon>
        <taxon>Cytophagia</taxon>
        <taxon>Cytophagales</taxon>
        <taxon>Hymenobacteraceae</taxon>
        <taxon>Hymenobacter</taxon>
    </lineage>
</organism>
<gene>
    <name evidence="1" type="ORF">GCM10023185_37000</name>
</gene>
<keyword evidence="2" id="KW-1185">Reference proteome</keyword>
<accession>A0ABP8IRL7</accession>
<protein>
    <submittedName>
        <fullName evidence="1">Uncharacterized protein</fullName>
    </submittedName>
</protein>
<name>A0ABP8IRL7_9BACT</name>
<dbReference type="RefSeq" id="WP_345237607.1">
    <property type="nucleotide sequence ID" value="NZ_BAABGZ010000075.1"/>
</dbReference>
<dbReference type="EMBL" id="BAABGZ010000075">
    <property type="protein sequence ID" value="GAA4366104.1"/>
    <property type="molecule type" value="Genomic_DNA"/>
</dbReference>